<dbReference type="PROSITE" id="PS50043">
    <property type="entry name" value="HTH_LUXR_2"/>
    <property type="match status" value="1"/>
</dbReference>
<dbReference type="PROSITE" id="PS00622">
    <property type="entry name" value="HTH_LUXR_1"/>
    <property type="match status" value="1"/>
</dbReference>
<dbReference type="SUPFAM" id="SSF46894">
    <property type="entry name" value="C-terminal effector domain of the bipartite response regulators"/>
    <property type="match status" value="1"/>
</dbReference>
<dbReference type="PRINTS" id="PR00038">
    <property type="entry name" value="HTHLUXR"/>
</dbReference>
<dbReference type="RefSeq" id="WP_260793104.1">
    <property type="nucleotide sequence ID" value="NZ_CP093313.1"/>
</dbReference>
<evidence type="ECO:0000313" key="6">
    <source>
        <dbReference type="EMBL" id="UWZ83726.1"/>
    </source>
</evidence>
<keyword evidence="7" id="KW-1185">Reference proteome</keyword>
<name>A0A9J7BS34_9BACT</name>
<feature type="domain" description="Response regulatory" evidence="5">
    <location>
        <begin position="34"/>
        <end position="150"/>
    </location>
</feature>
<dbReference type="InterPro" id="IPR058245">
    <property type="entry name" value="NreC/VraR/RcsB-like_REC"/>
</dbReference>
<dbReference type="SUPFAM" id="SSF52172">
    <property type="entry name" value="CheY-like"/>
    <property type="match status" value="1"/>
</dbReference>
<evidence type="ECO:0000313" key="7">
    <source>
        <dbReference type="Proteomes" id="UP001059380"/>
    </source>
</evidence>
<keyword evidence="2" id="KW-0238">DNA-binding</keyword>
<accession>A0A9J7BS34</accession>
<evidence type="ECO:0000256" key="1">
    <source>
        <dbReference type="ARBA" id="ARBA00022553"/>
    </source>
</evidence>
<dbReference type="InterPro" id="IPR016032">
    <property type="entry name" value="Sig_transdc_resp-reg_C-effctor"/>
</dbReference>
<evidence type="ECO:0000256" key="3">
    <source>
        <dbReference type="PROSITE-ProRule" id="PRU00169"/>
    </source>
</evidence>
<dbReference type="GO" id="GO:0006355">
    <property type="term" value="P:regulation of DNA-templated transcription"/>
    <property type="evidence" value="ECO:0007669"/>
    <property type="project" value="InterPro"/>
</dbReference>
<evidence type="ECO:0000259" key="5">
    <source>
        <dbReference type="PROSITE" id="PS50110"/>
    </source>
</evidence>
<dbReference type="InterPro" id="IPR001789">
    <property type="entry name" value="Sig_transdc_resp-reg_receiver"/>
</dbReference>
<keyword evidence="1 3" id="KW-0597">Phosphoprotein</keyword>
<dbReference type="InterPro" id="IPR000792">
    <property type="entry name" value="Tscrpt_reg_LuxR_C"/>
</dbReference>
<dbReference type="EMBL" id="CP093313">
    <property type="protein sequence ID" value="UWZ83726.1"/>
    <property type="molecule type" value="Genomic_DNA"/>
</dbReference>
<proteinExistence type="predicted"/>
<dbReference type="Pfam" id="PF00196">
    <property type="entry name" value="GerE"/>
    <property type="match status" value="1"/>
</dbReference>
<dbReference type="PANTHER" id="PTHR43214">
    <property type="entry name" value="TWO-COMPONENT RESPONSE REGULATOR"/>
    <property type="match status" value="1"/>
</dbReference>
<sequence>MNAQAAPMAALLSPDRAKSQLKVMPKRKLGKTIRVVIADEVAIFRDSLGALLHTRPEFRVVGVAADTTSLLSMVRSRKPDVVVLDVAMDSMGGMEALREIGKSPAGPQVVVLSAPLGKAHTVRAIKLGARAVLLKDSQGDVLLDAIKKVRQGGFWMTEHSLTSLIDSATENPTGQPIFRNKYGLTRREGEIMTAVIDGYSNAEIAEKCRLSEQTVKHHLSRVFDKLGVHNRLEMALFAVRHKVCDDAN</sequence>
<dbReference type="PROSITE" id="PS50110">
    <property type="entry name" value="RESPONSE_REGULATORY"/>
    <property type="match status" value="1"/>
</dbReference>
<feature type="domain" description="HTH luxR-type" evidence="4">
    <location>
        <begin position="177"/>
        <end position="242"/>
    </location>
</feature>
<dbReference type="InterPro" id="IPR011006">
    <property type="entry name" value="CheY-like_superfamily"/>
</dbReference>
<dbReference type="CDD" id="cd06170">
    <property type="entry name" value="LuxR_C_like"/>
    <property type="match status" value="1"/>
</dbReference>
<dbReference type="SMART" id="SM00448">
    <property type="entry name" value="REC"/>
    <property type="match status" value="1"/>
</dbReference>
<dbReference type="Gene3D" id="3.40.50.2300">
    <property type="match status" value="1"/>
</dbReference>
<dbReference type="KEGG" id="orp:MOP44_24570"/>
<dbReference type="Proteomes" id="UP001059380">
    <property type="component" value="Chromosome"/>
</dbReference>
<dbReference type="InterPro" id="IPR039420">
    <property type="entry name" value="WalR-like"/>
</dbReference>
<feature type="modified residue" description="4-aspartylphosphate" evidence="3">
    <location>
        <position position="85"/>
    </location>
</feature>
<evidence type="ECO:0000259" key="4">
    <source>
        <dbReference type="PROSITE" id="PS50043"/>
    </source>
</evidence>
<dbReference type="AlphaFoldDB" id="A0A9J7BS34"/>
<dbReference type="CDD" id="cd17535">
    <property type="entry name" value="REC_NarL-like"/>
    <property type="match status" value="1"/>
</dbReference>
<dbReference type="Pfam" id="PF00072">
    <property type="entry name" value="Response_reg"/>
    <property type="match status" value="1"/>
</dbReference>
<protein>
    <submittedName>
        <fullName evidence="6">Response regulator transcription factor</fullName>
    </submittedName>
</protein>
<gene>
    <name evidence="6" type="ORF">MOP44_24570</name>
</gene>
<organism evidence="6 7">
    <name type="scientific">Occallatibacter riparius</name>
    <dbReference type="NCBI Taxonomy" id="1002689"/>
    <lineage>
        <taxon>Bacteria</taxon>
        <taxon>Pseudomonadati</taxon>
        <taxon>Acidobacteriota</taxon>
        <taxon>Terriglobia</taxon>
        <taxon>Terriglobales</taxon>
        <taxon>Acidobacteriaceae</taxon>
        <taxon>Occallatibacter</taxon>
    </lineage>
</organism>
<dbReference type="GO" id="GO:0000160">
    <property type="term" value="P:phosphorelay signal transduction system"/>
    <property type="evidence" value="ECO:0007669"/>
    <property type="project" value="InterPro"/>
</dbReference>
<dbReference type="PANTHER" id="PTHR43214:SF37">
    <property type="entry name" value="TRANSCRIPTIONAL REGULATORY PROTEIN YDFI"/>
    <property type="match status" value="1"/>
</dbReference>
<reference evidence="6" key="1">
    <citation type="submission" date="2021-04" db="EMBL/GenBank/DDBJ databases">
        <title>Phylogenetic analysis of Acidobacteriaceae.</title>
        <authorList>
            <person name="Qiu L."/>
            <person name="Zhang Q."/>
        </authorList>
    </citation>
    <scope>NUCLEOTIDE SEQUENCE</scope>
    <source>
        <strain evidence="6">DSM 25168</strain>
    </source>
</reference>
<evidence type="ECO:0000256" key="2">
    <source>
        <dbReference type="ARBA" id="ARBA00023125"/>
    </source>
</evidence>
<dbReference type="SMART" id="SM00421">
    <property type="entry name" value="HTH_LUXR"/>
    <property type="match status" value="1"/>
</dbReference>
<dbReference type="GO" id="GO:0003677">
    <property type="term" value="F:DNA binding"/>
    <property type="evidence" value="ECO:0007669"/>
    <property type="project" value="UniProtKB-KW"/>
</dbReference>